<keyword evidence="4" id="KW-1185">Reference proteome</keyword>
<evidence type="ECO:0000259" key="2">
    <source>
        <dbReference type="Pfam" id="PF06943"/>
    </source>
</evidence>
<comment type="caution">
    <text evidence="3">The sequence shown here is derived from an EMBL/GenBank/DDBJ whole genome shotgun (WGS) entry which is preliminary data.</text>
</comment>
<evidence type="ECO:0000313" key="4">
    <source>
        <dbReference type="Proteomes" id="UP000250321"/>
    </source>
</evidence>
<proteinExistence type="predicted"/>
<dbReference type="OrthoDB" id="1925221at2759"/>
<organism evidence="3 4">
    <name type="scientific">Prunus yedoensis var. nudiflora</name>
    <dbReference type="NCBI Taxonomy" id="2094558"/>
    <lineage>
        <taxon>Eukaryota</taxon>
        <taxon>Viridiplantae</taxon>
        <taxon>Streptophyta</taxon>
        <taxon>Embryophyta</taxon>
        <taxon>Tracheophyta</taxon>
        <taxon>Spermatophyta</taxon>
        <taxon>Magnoliopsida</taxon>
        <taxon>eudicotyledons</taxon>
        <taxon>Gunneridae</taxon>
        <taxon>Pentapetalae</taxon>
        <taxon>rosids</taxon>
        <taxon>fabids</taxon>
        <taxon>Rosales</taxon>
        <taxon>Rosaceae</taxon>
        <taxon>Amygdaloideae</taxon>
        <taxon>Amygdaleae</taxon>
        <taxon>Prunus</taxon>
    </lineage>
</organism>
<dbReference type="AlphaFoldDB" id="A0A314UNK5"/>
<reference evidence="3 4" key="1">
    <citation type="submission" date="2018-02" db="EMBL/GenBank/DDBJ databases">
        <title>Draft genome of wild Prunus yedoensis var. nudiflora.</title>
        <authorList>
            <person name="Baek S."/>
            <person name="Kim J.-H."/>
            <person name="Choi K."/>
            <person name="Kim G.-B."/>
            <person name="Cho A."/>
            <person name="Jang H."/>
            <person name="Shin C.-H."/>
            <person name="Yu H.-J."/>
            <person name="Mun J.-H."/>
        </authorList>
    </citation>
    <scope>NUCLEOTIDE SEQUENCE [LARGE SCALE GENOMIC DNA]</scope>
    <source>
        <strain evidence="4">cv. Jeju island</strain>
        <tissue evidence="3">Leaf</tissue>
    </source>
</reference>
<dbReference type="STRING" id="2094558.A0A314UNK5"/>
<feature type="domain" description="Zinc finger LSD1-type" evidence="2">
    <location>
        <begin position="7"/>
        <end position="31"/>
    </location>
</feature>
<dbReference type="InterPro" id="IPR005735">
    <property type="entry name" value="Znf_LSD1"/>
</dbReference>
<accession>A0A314UNK5</accession>
<evidence type="ECO:0000313" key="3">
    <source>
        <dbReference type="EMBL" id="PQM38951.1"/>
    </source>
</evidence>
<protein>
    <submittedName>
        <fullName evidence="3">Metacaspase-1</fullName>
    </submittedName>
</protein>
<dbReference type="NCBIfam" id="TIGR01053">
    <property type="entry name" value="LSD1"/>
    <property type="match status" value="1"/>
</dbReference>
<gene>
    <name evidence="3" type="ORF">Pyn_38542</name>
</gene>
<dbReference type="EMBL" id="PJQY01003260">
    <property type="protein sequence ID" value="PQM38951.1"/>
    <property type="molecule type" value="Genomic_DNA"/>
</dbReference>
<dbReference type="Proteomes" id="UP000250321">
    <property type="component" value="Unassembled WGS sequence"/>
</dbReference>
<feature type="compositionally biased region" description="Low complexity" evidence="1">
    <location>
        <begin position="37"/>
        <end position="51"/>
    </location>
</feature>
<dbReference type="Pfam" id="PF06943">
    <property type="entry name" value="zf-LSD1"/>
    <property type="match status" value="1"/>
</dbReference>
<sequence>MLMLVDCSGCRTPLQLPPGAHTIRCAVCQAVTRVADSRALPPAPSSSSSFHRPPPPSTSPYNHAPPGPPPSAHGRKRALICAVSYKRSRLSSRAALTTPSV</sequence>
<name>A0A314UNK5_PRUYE</name>
<evidence type="ECO:0000256" key="1">
    <source>
        <dbReference type="SAM" id="MobiDB-lite"/>
    </source>
</evidence>
<feature type="region of interest" description="Disordered" evidence="1">
    <location>
        <begin position="37"/>
        <end position="76"/>
    </location>
</feature>
<feature type="compositionally biased region" description="Pro residues" evidence="1">
    <location>
        <begin position="52"/>
        <end position="71"/>
    </location>
</feature>